<evidence type="ECO:0000313" key="2">
    <source>
        <dbReference type="Proteomes" id="UP000181951"/>
    </source>
</evidence>
<dbReference type="Pfam" id="PF11392">
    <property type="entry name" value="AllH"/>
    <property type="match status" value="1"/>
</dbReference>
<dbReference type="OrthoDB" id="4933449at2"/>
<evidence type="ECO:0000313" key="1">
    <source>
        <dbReference type="EMBL" id="SEO29618.1"/>
    </source>
</evidence>
<dbReference type="EMBL" id="FODD01000022">
    <property type="protein sequence ID" value="SEO29618.1"/>
    <property type="molecule type" value="Genomic_DNA"/>
</dbReference>
<dbReference type="Proteomes" id="UP000181951">
    <property type="component" value="Unassembled WGS sequence"/>
</dbReference>
<dbReference type="AlphaFoldDB" id="A0A1H8NJJ9"/>
<protein>
    <recommendedName>
        <fullName evidence="3">DUF2877 domain-containing protein</fullName>
    </recommendedName>
</protein>
<gene>
    <name evidence="1" type="ORF">SAMN05216267_102295</name>
</gene>
<dbReference type="RefSeq" id="WP_075017414.1">
    <property type="nucleotide sequence ID" value="NZ_FODD01000022.1"/>
</dbReference>
<proteinExistence type="predicted"/>
<accession>A0A1H8NJJ9</accession>
<dbReference type="InterPro" id="IPR021530">
    <property type="entry name" value="AllH-like"/>
</dbReference>
<organism evidence="1 2">
    <name type="scientific">Actinacidiphila rubida</name>
    <dbReference type="NCBI Taxonomy" id="310780"/>
    <lineage>
        <taxon>Bacteria</taxon>
        <taxon>Bacillati</taxon>
        <taxon>Actinomycetota</taxon>
        <taxon>Actinomycetes</taxon>
        <taxon>Kitasatosporales</taxon>
        <taxon>Streptomycetaceae</taxon>
        <taxon>Actinacidiphila</taxon>
    </lineage>
</organism>
<dbReference type="STRING" id="310780.SAMN05216267_102295"/>
<keyword evidence="2" id="KW-1185">Reference proteome</keyword>
<sequence length="305" mass="31002">MRHCEPIGLRVESGDAGLLRRLDAWRGEGRVHSVFTRVVNVLTPRGTLIALAARGAGHAPRTLAADVTDWAGRGLLAGQAAVFAPGSITLAVPGRPVRLTTAGARGWSAAAPSVAGLRPGARATAADLLDRCNAEHGVRGGMLGATPGAGPMEAAIVRALHHGRTLLLDAIRAGDAGLMRQGVLALLGLGPGLTPAGDDFLTGLCLVAALPGSAQASLVPVVRDLASARPERTTDLSLATLLEAADARARAELLDILRLVAHTAAPGELHAAARALLAIGHTSGSDTLSGLAAGLRLEEELRGPL</sequence>
<name>A0A1H8NJJ9_9ACTN</name>
<reference evidence="1 2" key="1">
    <citation type="submission" date="2016-10" db="EMBL/GenBank/DDBJ databases">
        <authorList>
            <person name="de Groot N.N."/>
        </authorList>
    </citation>
    <scope>NUCLEOTIDE SEQUENCE [LARGE SCALE GENOMIC DNA]</scope>
    <source>
        <strain evidence="1 2">CGMCC 4.2026</strain>
    </source>
</reference>
<evidence type="ECO:0008006" key="3">
    <source>
        <dbReference type="Google" id="ProtNLM"/>
    </source>
</evidence>